<feature type="transmembrane region" description="Helical" evidence="7">
    <location>
        <begin position="86"/>
        <end position="104"/>
    </location>
</feature>
<dbReference type="GO" id="GO:0008610">
    <property type="term" value="P:lipid biosynthetic process"/>
    <property type="evidence" value="ECO:0007669"/>
    <property type="project" value="InterPro"/>
</dbReference>
<evidence type="ECO:0000256" key="7">
    <source>
        <dbReference type="SAM" id="Phobius"/>
    </source>
</evidence>
<organism evidence="9 10">
    <name type="scientific">Jiulongibacter sediminis</name>
    <dbReference type="NCBI Taxonomy" id="1605367"/>
    <lineage>
        <taxon>Bacteria</taxon>
        <taxon>Pseudomonadati</taxon>
        <taxon>Bacteroidota</taxon>
        <taxon>Cytophagia</taxon>
        <taxon>Cytophagales</taxon>
        <taxon>Leadbetterellaceae</taxon>
        <taxon>Jiulongibacter</taxon>
    </lineage>
</organism>
<dbReference type="PANTHER" id="PTHR21624">
    <property type="entry name" value="STEROL DESATURASE-RELATED PROTEIN"/>
    <property type="match status" value="1"/>
</dbReference>
<evidence type="ECO:0000256" key="3">
    <source>
        <dbReference type="ARBA" id="ARBA00022989"/>
    </source>
</evidence>
<dbReference type="STRING" id="1605367.AFM12_10325"/>
<keyword evidence="10" id="KW-1185">Reference proteome</keyword>
<dbReference type="PANTHER" id="PTHR21624:SF1">
    <property type="entry name" value="ALKYLGLYCEROL MONOOXYGENASE"/>
    <property type="match status" value="1"/>
</dbReference>
<gene>
    <name evidence="9" type="ORF">AFM12_10325</name>
</gene>
<dbReference type="GO" id="GO:0016020">
    <property type="term" value="C:membrane"/>
    <property type="evidence" value="ECO:0007669"/>
    <property type="project" value="GOC"/>
</dbReference>
<evidence type="ECO:0000313" key="10">
    <source>
        <dbReference type="Proteomes" id="UP000050454"/>
    </source>
</evidence>
<dbReference type="GO" id="GO:0006643">
    <property type="term" value="P:membrane lipid metabolic process"/>
    <property type="evidence" value="ECO:0007669"/>
    <property type="project" value="TreeGrafter"/>
</dbReference>
<evidence type="ECO:0000256" key="1">
    <source>
        <dbReference type="ARBA" id="ARBA00004127"/>
    </source>
</evidence>
<feature type="domain" description="Fatty acid hydroxylase" evidence="8">
    <location>
        <begin position="91"/>
        <end position="228"/>
    </location>
</feature>
<dbReference type="OrthoDB" id="9770329at2"/>
<evidence type="ECO:0000256" key="2">
    <source>
        <dbReference type="ARBA" id="ARBA00022692"/>
    </source>
</evidence>
<dbReference type="GO" id="GO:0005506">
    <property type="term" value="F:iron ion binding"/>
    <property type="evidence" value="ECO:0007669"/>
    <property type="project" value="InterPro"/>
</dbReference>
<comment type="subcellular location">
    <subcellularLocation>
        <location evidence="1">Endomembrane system</location>
        <topology evidence="1">Multi-pass membrane protein</topology>
    </subcellularLocation>
</comment>
<proteinExistence type="predicted"/>
<evidence type="ECO:0000256" key="6">
    <source>
        <dbReference type="ARBA" id="ARBA00023136"/>
    </source>
</evidence>
<feature type="transmembrane region" description="Helical" evidence="7">
    <location>
        <begin position="43"/>
        <end position="66"/>
    </location>
</feature>
<accession>A0A0P7C6D3</accession>
<keyword evidence="6 7" id="KW-0472">Membrane</keyword>
<name>A0A0P7C6D3_9BACT</name>
<keyword evidence="2 7" id="KW-0812">Transmembrane</keyword>
<dbReference type="PATRIC" id="fig|1605367.3.peg.3452"/>
<reference evidence="9 10" key="1">
    <citation type="submission" date="2015-07" db="EMBL/GenBank/DDBJ databases">
        <title>The draft genome sequence of Leadbetterella sp. JN14-9.</title>
        <authorList>
            <person name="Liu Y."/>
            <person name="Du J."/>
            <person name="Shao Z."/>
        </authorList>
    </citation>
    <scope>NUCLEOTIDE SEQUENCE [LARGE SCALE GENOMIC DNA]</scope>
    <source>
        <strain evidence="9 10">JN14-9</strain>
    </source>
</reference>
<dbReference type="Proteomes" id="UP000050454">
    <property type="component" value="Unassembled WGS sequence"/>
</dbReference>
<feature type="transmembrane region" description="Helical" evidence="7">
    <location>
        <begin position="149"/>
        <end position="175"/>
    </location>
</feature>
<keyword evidence="3 7" id="KW-1133">Transmembrane helix</keyword>
<keyword evidence="4" id="KW-0560">Oxidoreductase</keyword>
<evidence type="ECO:0000256" key="4">
    <source>
        <dbReference type="ARBA" id="ARBA00023002"/>
    </source>
</evidence>
<sequence>MEVLNTILDTDPNYIIIGLLAFFFTMEQVAGNPFQFKQRGRHLFQNILFQLVFFGLNLFFFSILVYLIERLNAGEIGLLYLVELPFWVKLFLSVVLYDFATYWLHRASHKIPLLWRLHRVHHSDTTMDSSTTFRFHPVELAIVYQAGNIVVAGLFGLDITSLALYYFVVYIFFFLEHSNLNYPNWLNHTLGLVFVMPDHHRVHHHKEQFYTDSNFADIFILWDRIFGTFKLIPVDQMRYGLIEFEEEKRQSFLYLMKSPFINMDRIKSEKSKSTDGAGGG</sequence>
<evidence type="ECO:0000313" key="9">
    <source>
        <dbReference type="EMBL" id="KPM48939.1"/>
    </source>
</evidence>
<dbReference type="InterPro" id="IPR006694">
    <property type="entry name" value="Fatty_acid_hydroxylase"/>
</dbReference>
<dbReference type="RefSeq" id="WP_055147609.1">
    <property type="nucleotide sequence ID" value="NZ_JXSZ01000006.1"/>
</dbReference>
<dbReference type="GO" id="GO:0012505">
    <property type="term" value="C:endomembrane system"/>
    <property type="evidence" value="ECO:0007669"/>
    <property type="project" value="UniProtKB-SubCell"/>
</dbReference>
<dbReference type="EMBL" id="LGTQ01000006">
    <property type="protein sequence ID" value="KPM48939.1"/>
    <property type="molecule type" value="Genomic_DNA"/>
</dbReference>
<keyword evidence="5" id="KW-0443">Lipid metabolism</keyword>
<dbReference type="InterPro" id="IPR051689">
    <property type="entry name" value="Sterol_desaturase/TMEM195"/>
</dbReference>
<evidence type="ECO:0000259" key="8">
    <source>
        <dbReference type="Pfam" id="PF04116"/>
    </source>
</evidence>
<comment type="caution">
    <text evidence="9">The sequence shown here is derived from an EMBL/GenBank/DDBJ whole genome shotgun (WGS) entry which is preliminary data.</text>
</comment>
<protein>
    <submittedName>
        <fullName evidence="9">Fatty acid hydroxylase</fullName>
    </submittedName>
</protein>
<dbReference type="Pfam" id="PF04116">
    <property type="entry name" value="FA_hydroxylase"/>
    <property type="match status" value="1"/>
</dbReference>
<evidence type="ECO:0000256" key="5">
    <source>
        <dbReference type="ARBA" id="ARBA00023098"/>
    </source>
</evidence>
<dbReference type="AlphaFoldDB" id="A0A0P7C6D3"/>
<feature type="transmembrane region" description="Helical" evidence="7">
    <location>
        <begin position="12"/>
        <end position="31"/>
    </location>
</feature>
<dbReference type="GO" id="GO:0050479">
    <property type="term" value="F:glyceryl-ether monooxygenase activity"/>
    <property type="evidence" value="ECO:0007669"/>
    <property type="project" value="TreeGrafter"/>
</dbReference>